<dbReference type="PIRSF" id="PIRSF000350">
    <property type="entry name" value="Mercury_reductase_MerA"/>
    <property type="match status" value="1"/>
</dbReference>
<dbReference type="GO" id="GO:0006103">
    <property type="term" value="P:2-oxoglutarate metabolic process"/>
    <property type="evidence" value="ECO:0007669"/>
    <property type="project" value="TreeGrafter"/>
</dbReference>
<organism evidence="19">
    <name type="scientific">Christensenella massiliensis</name>
    <dbReference type="NCBI Taxonomy" id="1805714"/>
    <lineage>
        <taxon>Bacteria</taxon>
        <taxon>Bacillati</taxon>
        <taxon>Bacillota</taxon>
        <taxon>Clostridia</taxon>
        <taxon>Christensenellales</taxon>
        <taxon>Christensenellaceae</taxon>
        <taxon>Christensenella</taxon>
    </lineage>
</organism>
<evidence type="ECO:0000313" key="19">
    <source>
        <dbReference type="EMBL" id="XCC63370.1"/>
    </source>
</evidence>
<evidence type="ECO:0000256" key="7">
    <source>
        <dbReference type="ARBA" id="ARBA00022827"/>
    </source>
</evidence>
<dbReference type="GO" id="GO:0050660">
    <property type="term" value="F:flavin adenine dinucleotide binding"/>
    <property type="evidence" value="ECO:0007669"/>
    <property type="project" value="InterPro"/>
</dbReference>
<keyword evidence="6 16" id="KW-0285">Flavoprotein</keyword>
<keyword evidence="10" id="KW-1015">Disulfide bond</keyword>
<dbReference type="NCBIfam" id="TIGR01350">
    <property type="entry name" value="lipoamide_DH"/>
    <property type="match status" value="1"/>
</dbReference>
<dbReference type="InterPro" id="IPR001100">
    <property type="entry name" value="Pyr_nuc-diS_OxRdtase"/>
</dbReference>
<dbReference type="InterPro" id="IPR050151">
    <property type="entry name" value="Class-I_Pyr_Nuc-Dis_Oxidored"/>
</dbReference>
<comment type="similarity">
    <text evidence="2 16">Belongs to the class-I pyridine nucleotide-disulfide oxidoreductase family.</text>
</comment>
<dbReference type="GO" id="GO:0004148">
    <property type="term" value="F:dihydrolipoyl dehydrogenase (NADH) activity"/>
    <property type="evidence" value="ECO:0007669"/>
    <property type="project" value="UniProtKB-EC"/>
</dbReference>
<evidence type="ECO:0000256" key="14">
    <source>
        <dbReference type="PIRSR" id="PIRSR000350-3"/>
    </source>
</evidence>
<evidence type="ECO:0000256" key="8">
    <source>
        <dbReference type="ARBA" id="ARBA00023002"/>
    </source>
</evidence>
<dbReference type="Pfam" id="PF00364">
    <property type="entry name" value="Biotin_lipoyl"/>
    <property type="match status" value="1"/>
</dbReference>
<evidence type="ECO:0000256" key="1">
    <source>
        <dbReference type="ARBA" id="ARBA00004496"/>
    </source>
</evidence>
<dbReference type="SUPFAM" id="SSF51905">
    <property type="entry name" value="FAD/NAD(P)-binding domain"/>
    <property type="match status" value="1"/>
</dbReference>
<feature type="region of interest" description="Disordered" evidence="17">
    <location>
        <begin position="86"/>
        <end position="123"/>
    </location>
</feature>
<dbReference type="Pfam" id="PF02852">
    <property type="entry name" value="Pyr_redox_dim"/>
    <property type="match status" value="1"/>
</dbReference>
<protein>
    <recommendedName>
        <fullName evidence="4 16">Dihydrolipoyl dehydrogenase</fullName>
        <ecNumber evidence="3 16">1.8.1.4</ecNumber>
    </recommendedName>
</protein>
<dbReference type="InterPro" id="IPR011053">
    <property type="entry name" value="Single_hybrid_motif"/>
</dbReference>
<name>A0AAU8AC57_9FIRM</name>
<dbReference type="SUPFAM" id="SSF55424">
    <property type="entry name" value="FAD/NAD-linked reductases, dimerisation (C-terminal) domain"/>
    <property type="match status" value="1"/>
</dbReference>
<dbReference type="EC" id="1.8.1.4" evidence="3 16"/>
<evidence type="ECO:0000259" key="18">
    <source>
        <dbReference type="PROSITE" id="PS50968"/>
    </source>
</evidence>
<dbReference type="PRINTS" id="PR00411">
    <property type="entry name" value="PNDRDTASEI"/>
</dbReference>
<comment type="miscellaneous">
    <text evidence="16">The active site is a redox-active disulfide bond.</text>
</comment>
<dbReference type="PRINTS" id="PR00368">
    <property type="entry name" value="FADPNR"/>
</dbReference>
<accession>A0AAU8AC57</accession>
<comment type="subcellular location">
    <subcellularLocation>
        <location evidence="1">Cytoplasm</location>
    </subcellularLocation>
</comment>
<dbReference type="Gene3D" id="2.40.50.100">
    <property type="match status" value="1"/>
</dbReference>
<proteinExistence type="inferred from homology"/>
<comment type="catalytic activity">
    <reaction evidence="12 16">
        <text>N(6)-[(R)-dihydrolipoyl]-L-lysyl-[protein] + NAD(+) = N(6)-[(R)-lipoyl]-L-lysyl-[protein] + NADH + H(+)</text>
        <dbReference type="Rhea" id="RHEA:15045"/>
        <dbReference type="Rhea" id="RHEA-COMP:10474"/>
        <dbReference type="Rhea" id="RHEA-COMP:10475"/>
        <dbReference type="ChEBI" id="CHEBI:15378"/>
        <dbReference type="ChEBI" id="CHEBI:57540"/>
        <dbReference type="ChEBI" id="CHEBI:57945"/>
        <dbReference type="ChEBI" id="CHEBI:83099"/>
        <dbReference type="ChEBI" id="CHEBI:83100"/>
        <dbReference type="EC" id="1.8.1.4"/>
    </reaction>
</comment>
<dbReference type="RefSeq" id="WP_079546761.1">
    <property type="nucleotide sequence ID" value="NZ_CP117826.1"/>
</dbReference>
<feature type="disulfide bond" description="Redox-active" evidence="15">
    <location>
        <begin position="170"/>
        <end position="175"/>
    </location>
</feature>
<keyword evidence="11 16" id="KW-0676">Redox-active center</keyword>
<feature type="binding site" evidence="14">
    <location>
        <begin position="303"/>
        <end position="310"/>
    </location>
    <ligand>
        <name>NAD(+)</name>
        <dbReference type="ChEBI" id="CHEBI:57540"/>
    </ligand>
</feature>
<gene>
    <name evidence="19" type="primary">lpdA</name>
    <name evidence="19" type="ORF">PUP29_05505</name>
</gene>
<dbReference type="Pfam" id="PF07992">
    <property type="entry name" value="Pyr_redox_2"/>
    <property type="match status" value="1"/>
</dbReference>
<evidence type="ECO:0000256" key="10">
    <source>
        <dbReference type="ARBA" id="ARBA00023157"/>
    </source>
</evidence>
<dbReference type="PANTHER" id="PTHR22912:SF217">
    <property type="entry name" value="DIHYDROLIPOYL DEHYDROGENASE"/>
    <property type="match status" value="1"/>
</dbReference>
<evidence type="ECO:0000256" key="2">
    <source>
        <dbReference type="ARBA" id="ARBA00007532"/>
    </source>
</evidence>
<dbReference type="InterPro" id="IPR016156">
    <property type="entry name" value="FAD/NAD-linked_Rdtase_dimer_sf"/>
</dbReference>
<evidence type="ECO:0000256" key="5">
    <source>
        <dbReference type="ARBA" id="ARBA00022490"/>
    </source>
</evidence>
<dbReference type="CDD" id="cd06849">
    <property type="entry name" value="lipoyl_domain"/>
    <property type="match status" value="1"/>
</dbReference>
<feature type="binding site" evidence="14">
    <location>
        <position position="429"/>
    </location>
    <ligand>
        <name>FAD</name>
        <dbReference type="ChEBI" id="CHEBI:57692"/>
    </ligand>
</feature>
<dbReference type="InterPro" id="IPR004099">
    <property type="entry name" value="Pyr_nucl-diS_OxRdtase_dimer"/>
</dbReference>
<dbReference type="PROSITE" id="PS50968">
    <property type="entry name" value="BIOTINYL_LIPOYL"/>
    <property type="match status" value="1"/>
</dbReference>
<dbReference type="PROSITE" id="PS00076">
    <property type="entry name" value="PYRIDINE_REDOX_1"/>
    <property type="match status" value="1"/>
</dbReference>
<evidence type="ECO:0000256" key="9">
    <source>
        <dbReference type="ARBA" id="ARBA00023027"/>
    </source>
</evidence>
<dbReference type="PANTHER" id="PTHR22912">
    <property type="entry name" value="DISULFIDE OXIDOREDUCTASE"/>
    <property type="match status" value="1"/>
</dbReference>
<dbReference type="FunFam" id="3.30.390.30:FF:000001">
    <property type="entry name" value="Dihydrolipoyl dehydrogenase"/>
    <property type="match status" value="1"/>
</dbReference>
<evidence type="ECO:0000256" key="15">
    <source>
        <dbReference type="PIRSR" id="PIRSR000350-4"/>
    </source>
</evidence>
<dbReference type="Gene3D" id="3.30.390.30">
    <property type="match status" value="1"/>
</dbReference>
<keyword evidence="14" id="KW-0547">Nucleotide-binding</keyword>
<evidence type="ECO:0000256" key="12">
    <source>
        <dbReference type="ARBA" id="ARBA00049187"/>
    </source>
</evidence>
<evidence type="ECO:0000256" key="16">
    <source>
        <dbReference type="RuleBase" id="RU003692"/>
    </source>
</evidence>
<keyword evidence="5" id="KW-0963">Cytoplasm</keyword>
<evidence type="ECO:0000256" key="13">
    <source>
        <dbReference type="PIRSR" id="PIRSR000350-2"/>
    </source>
</evidence>
<dbReference type="InterPro" id="IPR000089">
    <property type="entry name" value="Biotin_lipoyl"/>
</dbReference>
<dbReference type="InterPro" id="IPR006258">
    <property type="entry name" value="Lipoamide_DH"/>
</dbReference>
<dbReference type="InterPro" id="IPR036188">
    <property type="entry name" value="FAD/NAD-bd_sf"/>
</dbReference>
<evidence type="ECO:0000256" key="6">
    <source>
        <dbReference type="ARBA" id="ARBA00022630"/>
    </source>
</evidence>
<dbReference type="InterPro" id="IPR023753">
    <property type="entry name" value="FAD/NAD-binding_dom"/>
</dbReference>
<dbReference type="SUPFAM" id="SSF51230">
    <property type="entry name" value="Single hybrid motif"/>
    <property type="match status" value="1"/>
</dbReference>
<keyword evidence="8 16" id="KW-0560">Oxidoreductase</keyword>
<feature type="binding site" evidence="14">
    <location>
        <position position="179"/>
    </location>
    <ligand>
        <name>FAD</name>
        <dbReference type="ChEBI" id="CHEBI:57692"/>
    </ligand>
</feature>
<keyword evidence="9 14" id="KW-0520">NAD</keyword>
<feature type="binding site" evidence="14">
    <location>
        <begin position="435"/>
        <end position="438"/>
    </location>
    <ligand>
        <name>FAD</name>
        <dbReference type="ChEBI" id="CHEBI:57692"/>
    </ligand>
</feature>
<evidence type="ECO:0000256" key="3">
    <source>
        <dbReference type="ARBA" id="ARBA00012608"/>
    </source>
</evidence>
<feature type="active site" description="Proton acceptor" evidence="13">
    <location>
        <position position="561"/>
    </location>
</feature>
<feature type="compositionally biased region" description="Basic and acidic residues" evidence="17">
    <location>
        <begin position="114"/>
        <end position="123"/>
    </location>
</feature>
<sequence length="582" mass="61340">MGKIVNMPQFDMSMTEGTITRWYFQEGDFVDKGESLFEAETGKASNAEDYYDKPGKLLKIFVQEGETVPIGTPLCFIGEEGEDIPDVSVPTASAAQPEKASAAAPAASAPAAPKPEKKEVSARAKLDTSGYSYDLTVIGAGPGGYVAAIKAAQLGARVAVVEKDELGGTCLNRGCIPTKALYTSANQYNKMKNADIYGLCAEKVGFDWSKIMARKDSIVKQLTGGVGALLKKNGVTLYKGEAVCKDGHTVTVGDETLTTGYILLATGTTPLHVLQNVDSDVTILTTDELLSIEALPESLAIIGGGVIGCEIANIFASFGVSVTIIELMPTIVPMVDKEISSLLASSLQAKGVRIINGIGTKAVKKQGKLNALELENGETVECEMILEAVGRRTVDTAFAALDLERTPKGTVVVDDTMCTSNETVYAIGDITGGYMLAHEASKQGEIAVNYLFGNHQEEEKVIIPSCIFTEPEIAFVGMTEEKAKEAGYTVKTFKFPFAANGKALTLSESEGFVKVVVDAAYGEILGVHIIGPEASSLIHEAVAAMNLEATAAAAGNMVHAHPTLSEALMEAFLGASTGAIHI</sequence>
<dbReference type="AlphaFoldDB" id="A0AAU8AC57"/>
<comment type="cofactor">
    <cofactor evidence="14 16">
        <name>FAD</name>
        <dbReference type="ChEBI" id="CHEBI:57692"/>
    </cofactor>
    <text evidence="14 16">Binds 1 FAD per subunit.</text>
</comment>
<feature type="binding site" evidence="14">
    <location>
        <position position="390"/>
    </location>
    <ligand>
        <name>NAD(+)</name>
        <dbReference type="ChEBI" id="CHEBI:57540"/>
    </ligand>
</feature>
<keyword evidence="7 14" id="KW-0274">FAD</keyword>
<feature type="binding site" evidence="14">
    <location>
        <position position="326"/>
    </location>
    <ligand>
        <name>NAD(+)</name>
        <dbReference type="ChEBI" id="CHEBI:57540"/>
    </ligand>
</feature>
<evidence type="ECO:0000256" key="17">
    <source>
        <dbReference type="SAM" id="MobiDB-lite"/>
    </source>
</evidence>
<feature type="domain" description="Lipoyl-binding" evidence="18">
    <location>
        <begin position="2"/>
        <end position="78"/>
    </location>
</feature>
<dbReference type="GO" id="GO:0005737">
    <property type="term" value="C:cytoplasm"/>
    <property type="evidence" value="ECO:0007669"/>
    <property type="project" value="UniProtKB-SubCell"/>
</dbReference>
<evidence type="ECO:0000256" key="11">
    <source>
        <dbReference type="ARBA" id="ARBA00023284"/>
    </source>
</evidence>
<feature type="compositionally biased region" description="Low complexity" evidence="17">
    <location>
        <begin position="92"/>
        <end position="111"/>
    </location>
</feature>
<reference evidence="19" key="1">
    <citation type="submission" date="2023-02" db="EMBL/GenBank/DDBJ databases">
        <title>Gut commensal Christensenella minuta modulates host metabolism via a new class of secondary bile acids.</title>
        <authorList>
            <person name="Liu C."/>
        </authorList>
    </citation>
    <scope>NUCLEOTIDE SEQUENCE</scope>
    <source>
        <strain evidence="19">CA70</strain>
    </source>
</reference>
<dbReference type="InterPro" id="IPR012999">
    <property type="entry name" value="Pyr_OxRdtase_I_AS"/>
</dbReference>
<dbReference type="EMBL" id="CP117826">
    <property type="protein sequence ID" value="XCC63370.1"/>
    <property type="molecule type" value="Genomic_DNA"/>
</dbReference>
<evidence type="ECO:0000256" key="4">
    <source>
        <dbReference type="ARBA" id="ARBA00016961"/>
    </source>
</evidence>
<dbReference type="Gene3D" id="3.50.50.60">
    <property type="entry name" value="FAD/NAD(P)-binding domain"/>
    <property type="match status" value="2"/>
</dbReference>